<dbReference type="GO" id="GO:0005634">
    <property type="term" value="C:nucleus"/>
    <property type="evidence" value="ECO:0007669"/>
    <property type="project" value="TreeGrafter"/>
</dbReference>
<dbReference type="AlphaFoldDB" id="A0A026WCH8"/>
<dbReference type="GO" id="GO:0000981">
    <property type="term" value="F:DNA-binding transcription factor activity, RNA polymerase II-specific"/>
    <property type="evidence" value="ECO:0007669"/>
    <property type="project" value="TreeGrafter"/>
</dbReference>
<dbReference type="InterPro" id="IPR047167">
    <property type="entry name" value="NFE2-like"/>
</dbReference>
<evidence type="ECO:0000256" key="3">
    <source>
        <dbReference type="ARBA" id="ARBA00023159"/>
    </source>
</evidence>
<keyword evidence="2" id="KW-0238">DNA-binding</keyword>
<dbReference type="GO" id="GO:0000978">
    <property type="term" value="F:RNA polymerase II cis-regulatory region sequence-specific DNA binding"/>
    <property type="evidence" value="ECO:0007669"/>
    <property type="project" value="InterPro"/>
</dbReference>
<reference evidence="8 9" key="1">
    <citation type="journal article" date="2014" name="Curr. Biol.">
        <title>The genome of the clonal raider ant Cerapachys biroi.</title>
        <authorList>
            <person name="Oxley P.R."/>
            <person name="Ji L."/>
            <person name="Fetter-Pruneda I."/>
            <person name="McKenzie S.K."/>
            <person name="Li C."/>
            <person name="Hu H."/>
            <person name="Zhang G."/>
            <person name="Kronauer D.J."/>
        </authorList>
    </citation>
    <scope>NUCLEOTIDE SEQUENCE [LARGE SCALE GENOMIC DNA]</scope>
</reference>
<feature type="compositionally biased region" description="Basic and acidic residues" evidence="6">
    <location>
        <begin position="345"/>
        <end position="364"/>
    </location>
</feature>
<dbReference type="PROSITE" id="PS50217">
    <property type="entry name" value="BZIP"/>
    <property type="match status" value="1"/>
</dbReference>
<gene>
    <name evidence="8" type="ORF">X777_07135</name>
</gene>
<keyword evidence="1" id="KW-0805">Transcription regulation</keyword>
<dbReference type="OrthoDB" id="7458135at2759"/>
<feature type="compositionally biased region" description="Low complexity" evidence="6">
    <location>
        <begin position="166"/>
        <end position="176"/>
    </location>
</feature>
<keyword evidence="9" id="KW-1185">Reference proteome</keyword>
<dbReference type="SUPFAM" id="SSF47454">
    <property type="entry name" value="A DNA-binding domain in eukaryotic transcription factors"/>
    <property type="match status" value="1"/>
</dbReference>
<keyword evidence="3" id="KW-0010">Activator</keyword>
<feature type="compositionally biased region" description="Basic and acidic residues" evidence="6">
    <location>
        <begin position="517"/>
        <end position="527"/>
    </location>
</feature>
<keyword evidence="5" id="KW-0539">Nucleus</keyword>
<keyword evidence="4" id="KW-0804">Transcription</keyword>
<dbReference type="STRING" id="2015173.A0A026WCH8"/>
<feature type="region of interest" description="Disordered" evidence="6">
    <location>
        <begin position="165"/>
        <end position="199"/>
    </location>
</feature>
<protein>
    <submittedName>
        <fullName evidence="8">Segmentation protein cap'n'collar</fullName>
    </submittedName>
</protein>
<evidence type="ECO:0000256" key="4">
    <source>
        <dbReference type="ARBA" id="ARBA00023163"/>
    </source>
</evidence>
<sequence length="527" mass="59354">MAASAIPRRYVLPFRGSSYLEFQVAPLVRMLSECSSFPSKEYESDDHWPSEQYNFVQKRRTDYDARTVVQSVALVRRFGGTRRYSSVFAAARLLLGESVAKEDRRAHLRPPCGMYTMRMLDNGSNNASGPAGATALPGVQTAAGTTSTTTGVTTLPGVVDERMDASSDSAVSSMGSERVPSLSDGEWMETGSNSSHTQADSHYTMDYASKYRMPYDCSYSVSARNAGSPRCQTERTVPPVAQKKHQMFAKRYFQEQGTCSPLGATTHPTTPMKYEYDTHTIGAGAPGNAYSGPIEGAAGPQPEVKYSCSVDFSRHQSGRSAIEHVHHNHTYHLPAESSGSLQRPISRDKKVRKSEGEEHLTRDEKRARALNVPITVSDIINLPMDEFNERLSKYDLSEAQLSLIRDIRRRGKNKVAAQNCRKRKLDQIISLADEVKEMRDRKMRLIRERDFMLIERQRVKDKFSQLYRHVFQSLRDPDGNQYHPYEYSLQQSADGNVLLVPRNQTNPHQSRQSSMEPKTKPDPEHKE</sequence>
<dbReference type="InterPro" id="IPR004827">
    <property type="entry name" value="bZIP"/>
</dbReference>
<feature type="domain" description="BZIP" evidence="7">
    <location>
        <begin position="403"/>
        <end position="466"/>
    </location>
</feature>
<dbReference type="SMART" id="SM00338">
    <property type="entry name" value="BRLZ"/>
    <property type="match status" value="1"/>
</dbReference>
<feature type="compositionally biased region" description="Polar residues" evidence="6">
    <location>
        <begin position="502"/>
        <end position="516"/>
    </location>
</feature>
<evidence type="ECO:0000313" key="8">
    <source>
        <dbReference type="EMBL" id="EZA52754.1"/>
    </source>
</evidence>
<dbReference type="EMBL" id="KK107321">
    <property type="protein sequence ID" value="EZA52754.1"/>
    <property type="molecule type" value="Genomic_DNA"/>
</dbReference>
<dbReference type="InterPro" id="IPR004826">
    <property type="entry name" value="bZIP_Maf"/>
</dbReference>
<dbReference type="Pfam" id="PF03131">
    <property type="entry name" value="bZIP_Maf"/>
    <property type="match status" value="1"/>
</dbReference>
<evidence type="ECO:0000256" key="2">
    <source>
        <dbReference type="ARBA" id="ARBA00023125"/>
    </source>
</evidence>
<feature type="region of interest" description="Disordered" evidence="6">
    <location>
        <begin position="494"/>
        <end position="527"/>
    </location>
</feature>
<feature type="region of interest" description="Disordered" evidence="6">
    <location>
        <begin position="331"/>
        <end position="364"/>
    </location>
</feature>
<dbReference type="PANTHER" id="PTHR24411">
    <property type="entry name" value="NUCLEAR FACTOR ERYTHROID 2-RELATED FACTOR"/>
    <property type="match status" value="1"/>
</dbReference>
<evidence type="ECO:0000313" key="9">
    <source>
        <dbReference type="Proteomes" id="UP000053097"/>
    </source>
</evidence>
<evidence type="ECO:0000259" key="7">
    <source>
        <dbReference type="PROSITE" id="PS50217"/>
    </source>
</evidence>
<dbReference type="OMA" id="FQEQGTC"/>
<evidence type="ECO:0000256" key="1">
    <source>
        <dbReference type="ARBA" id="ARBA00023015"/>
    </source>
</evidence>
<feature type="compositionally biased region" description="Polar residues" evidence="6">
    <location>
        <begin position="190"/>
        <end position="199"/>
    </location>
</feature>
<name>A0A026WCH8_OOCBI</name>
<dbReference type="InterPro" id="IPR008917">
    <property type="entry name" value="TF_DNA-bd_sf"/>
</dbReference>
<dbReference type="CDD" id="cd14698">
    <property type="entry name" value="bZIP_CNC"/>
    <property type="match status" value="1"/>
</dbReference>
<dbReference type="PANTHER" id="PTHR24411:SF55">
    <property type="entry name" value="SEGMENTATION PROTEIN CAP'N'COLLAR"/>
    <property type="match status" value="1"/>
</dbReference>
<dbReference type="Proteomes" id="UP000053097">
    <property type="component" value="Unassembled WGS sequence"/>
</dbReference>
<organism evidence="8 9">
    <name type="scientific">Ooceraea biroi</name>
    <name type="common">Clonal raider ant</name>
    <name type="synonym">Cerapachys biroi</name>
    <dbReference type="NCBI Taxonomy" id="2015173"/>
    <lineage>
        <taxon>Eukaryota</taxon>
        <taxon>Metazoa</taxon>
        <taxon>Ecdysozoa</taxon>
        <taxon>Arthropoda</taxon>
        <taxon>Hexapoda</taxon>
        <taxon>Insecta</taxon>
        <taxon>Pterygota</taxon>
        <taxon>Neoptera</taxon>
        <taxon>Endopterygota</taxon>
        <taxon>Hymenoptera</taxon>
        <taxon>Apocrita</taxon>
        <taxon>Aculeata</taxon>
        <taxon>Formicoidea</taxon>
        <taxon>Formicidae</taxon>
        <taxon>Dorylinae</taxon>
        <taxon>Ooceraea</taxon>
    </lineage>
</organism>
<dbReference type="FunFam" id="1.10.880.10:FF:000004">
    <property type="entry name" value="Nuclear factor, erythroid 2"/>
    <property type="match status" value="1"/>
</dbReference>
<proteinExistence type="predicted"/>
<evidence type="ECO:0000256" key="5">
    <source>
        <dbReference type="ARBA" id="ARBA00023242"/>
    </source>
</evidence>
<dbReference type="Gene3D" id="1.10.880.10">
    <property type="entry name" value="Transcription factor, Skn-1-like, DNA-binding domain"/>
    <property type="match status" value="1"/>
</dbReference>
<dbReference type="PROSITE" id="PS00036">
    <property type="entry name" value="BZIP_BASIC"/>
    <property type="match status" value="1"/>
</dbReference>
<evidence type="ECO:0000256" key="6">
    <source>
        <dbReference type="SAM" id="MobiDB-lite"/>
    </source>
</evidence>
<accession>A0A026WCH8</accession>